<comment type="caution">
    <text evidence="2">The sequence shown here is derived from an EMBL/GenBank/DDBJ whole genome shotgun (WGS) entry which is preliminary data.</text>
</comment>
<proteinExistence type="predicted"/>
<reference evidence="2 3" key="1">
    <citation type="submission" date="2017-05" db="EMBL/GenBank/DDBJ databases">
        <title>Acinetobacter populi ANC 5415 (= PBJ7), whole genome shotgun sequencing project.</title>
        <authorList>
            <person name="Nemec A."/>
            <person name="Radolfova-Krizova L."/>
        </authorList>
    </citation>
    <scope>NUCLEOTIDE SEQUENCE [LARGE SCALE GENOMIC DNA]</scope>
    <source>
        <strain evidence="2 3">PBJ7</strain>
    </source>
</reference>
<dbReference type="AlphaFoldDB" id="A0A1Z9YVM8"/>
<protein>
    <submittedName>
        <fullName evidence="2">Nucleotidyltransferase</fullName>
    </submittedName>
</protein>
<dbReference type="Pfam" id="PF18144">
    <property type="entry name" value="SMODS"/>
    <property type="match status" value="1"/>
</dbReference>
<dbReference type="CDD" id="cd05400">
    <property type="entry name" value="NT_2-5OAS_ClassI-CCAase"/>
    <property type="match status" value="1"/>
</dbReference>
<keyword evidence="3" id="KW-1185">Reference proteome</keyword>
<dbReference type="RefSeq" id="WP_087621271.1">
    <property type="nucleotide sequence ID" value="NZ_NEXX01000005.1"/>
</dbReference>
<dbReference type="InterPro" id="IPR006116">
    <property type="entry name" value="NT_2-5OAS_ClassI-CCAase"/>
</dbReference>
<accession>A0A1Z9YVM8</accession>
<evidence type="ECO:0000313" key="2">
    <source>
        <dbReference type="EMBL" id="OUY06268.1"/>
    </source>
</evidence>
<dbReference type="GO" id="GO:0016779">
    <property type="term" value="F:nucleotidyltransferase activity"/>
    <property type="evidence" value="ECO:0007669"/>
    <property type="project" value="InterPro"/>
</dbReference>
<sequence>MSLQSKFNTFNQKIQLTRQDDAYKEAREKDDSITSVIKTKFKEKGYPVIDDFVQGSLATFTAIKEKYKDFDIDRAIVIDHNQAPTDPVEAKKVVLDILENRGFRNAKIKKPCVTADYQSQDLHIDIPIYRKTSWGSYQLAVGKKDSNAENKVWSDSAPRELINWVNDSSAFGEYATQKLYQFRRLVRYLKRWRNLKFSHDVNRKIYSIGLTIMIKQHFTPSIDSEGCPNDLIALKNTVNSILNWSGYFITYPDDQWKVQVSLPVSPYRDIFHGSSLNTGTRFRNRLSNLNSSLQTVIDETDESKQCSLLIGLFGDDFPEGTNNASATRKAVFATSGAVGTSQGA</sequence>
<evidence type="ECO:0000256" key="1">
    <source>
        <dbReference type="ARBA" id="ARBA00023118"/>
    </source>
</evidence>
<evidence type="ECO:0000313" key="3">
    <source>
        <dbReference type="Proteomes" id="UP000196536"/>
    </source>
</evidence>
<gene>
    <name evidence="2" type="ORF">CAP51_13445</name>
</gene>
<dbReference type="OrthoDB" id="5569081at2"/>
<keyword evidence="2" id="KW-0808">Transferase</keyword>
<dbReference type="EMBL" id="NEXX01000005">
    <property type="protein sequence ID" value="OUY06268.1"/>
    <property type="molecule type" value="Genomic_DNA"/>
</dbReference>
<dbReference type="Proteomes" id="UP000196536">
    <property type="component" value="Unassembled WGS sequence"/>
</dbReference>
<keyword evidence="1" id="KW-0051">Antiviral defense</keyword>
<organism evidence="2 3">
    <name type="scientific">Acinetobacter populi</name>
    <dbReference type="NCBI Taxonomy" id="1582270"/>
    <lineage>
        <taxon>Bacteria</taxon>
        <taxon>Pseudomonadati</taxon>
        <taxon>Pseudomonadota</taxon>
        <taxon>Gammaproteobacteria</taxon>
        <taxon>Moraxellales</taxon>
        <taxon>Moraxellaceae</taxon>
        <taxon>Acinetobacter</taxon>
    </lineage>
</organism>
<dbReference type="GO" id="GO:0051607">
    <property type="term" value="P:defense response to virus"/>
    <property type="evidence" value="ECO:0007669"/>
    <property type="project" value="UniProtKB-KW"/>
</dbReference>
<name>A0A1Z9YVM8_9GAMM</name>